<feature type="region of interest" description="Disordered" evidence="1">
    <location>
        <begin position="334"/>
        <end position="376"/>
    </location>
</feature>
<comment type="caution">
    <text evidence="3">The sequence shown here is derived from an EMBL/GenBank/DDBJ whole genome shotgun (WGS) entry which is preliminary data.</text>
</comment>
<organism evidence="3 4">
    <name type="scientific">Nannocystis radixulma</name>
    <dbReference type="NCBI Taxonomy" id="2995305"/>
    <lineage>
        <taxon>Bacteria</taxon>
        <taxon>Pseudomonadati</taxon>
        <taxon>Myxococcota</taxon>
        <taxon>Polyangia</taxon>
        <taxon>Nannocystales</taxon>
        <taxon>Nannocystaceae</taxon>
        <taxon>Nannocystis</taxon>
    </lineage>
</organism>
<evidence type="ECO:0000313" key="4">
    <source>
        <dbReference type="Proteomes" id="UP001217838"/>
    </source>
</evidence>
<accession>A0ABT5BQ68</accession>
<proteinExistence type="predicted"/>
<protein>
    <submittedName>
        <fullName evidence="3">DUF4157 domain-containing protein</fullName>
    </submittedName>
</protein>
<dbReference type="EMBL" id="JAQNDN010000028">
    <property type="protein sequence ID" value="MDC0675548.1"/>
    <property type="molecule type" value="Genomic_DNA"/>
</dbReference>
<feature type="compositionally biased region" description="Basic residues" evidence="1">
    <location>
        <begin position="334"/>
        <end position="347"/>
    </location>
</feature>
<evidence type="ECO:0000256" key="1">
    <source>
        <dbReference type="SAM" id="MobiDB-lite"/>
    </source>
</evidence>
<feature type="domain" description="eCIS core" evidence="2">
    <location>
        <begin position="27"/>
        <end position="92"/>
    </location>
</feature>
<feature type="region of interest" description="Disordered" evidence="1">
    <location>
        <begin position="124"/>
        <end position="150"/>
    </location>
</feature>
<evidence type="ECO:0000313" key="3">
    <source>
        <dbReference type="EMBL" id="MDC0675548.1"/>
    </source>
</evidence>
<gene>
    <name evidence="3" type="ORF">POL58_47835</name>
</gene>
<name>A0ABT5BQ68_9BACT</name>
<evidence type="ECO:0000259" key="2">
    <source>
        <dbReference type="Pfam" id="PF13699"/>
    </source>
</evidence>
<reference evidence="3 4" key="1">
    <citation type="submission" date="2022-11" db="EMBL/GenBank/DDBJ databases">
        <title>Minimal conservation of predation-associated metabolite biosynthetic gene clusters underscores biosynthetic potential of Myxococcota including descriptions for ten novel species: Archangium lansinium sp. nov., Myxococcus landrumus sp. nov., Nannocystis bai.</title>
        <authorList>
            <person name="Ahearne A."/>
            <person name="Stevens C."/>
            <person name="Dowd S."/>
        </authorList>
    </citation>
    <scope>NUCLEOTIDE SEQUENCE [LARGE SCALE GENOMIC DNA]</scope>
    <source>
        <strain evidence="3 4">NCELM</strain>
    </source>
</reference>
<feature type="compositionally biased region" description="Basic and acidic residues" evidence="1">
    <location>
        <begin position="348"/>
        <end position="357"/>
    </location>
</feature>
<dbReference type="InterPro" id="IPR025295">
    <property type="entry name" value="eCIS_core_dom"/>
</dbReference>
<keyword evidence="4" id="KW-1185">Reference proteome</keyword>
<dbReference type="Proteomes" id="UP001217838">
    <property type="component" value="Unassembled WGS sequence"/>
</dbReference>
<dbReference type="Pfam" id="PF13699">
    <property type="entry name" value="eCIS_core"/>
    <property type="match status" value="1"/>
</dbReference>
<feature type="region of interest" description="Disordered" evidence="1">
    <location>
        <begin position="1"/>
        <end position="29"/>
    </location>
</feature>
<feature type="compositionally biased region" description="Basic residues" evidence="1">
    <location>
        <begin position="358"/>
        <end position="376"/>
    </location>
</feature>
<sequence length="376" mass="40982">MLNTSPGVTALQRKQAAPRPQPNNTGLPEQLKAGVESLSGISMDDVEVHYNSPKPAQLQALAYTQASEIHVAPGQEQHLPHEAWHVAQQKQGRVHATAQMKGVALNDEPVLEAEADRMGALAARGGATAVSDPHPPSPGQRKTGDIPSPRAAAVQRVPVRNQTNHRHAVRAHFVQTGDLDKSAITDLVARIGSTNLAEAGVIQVALLIRNGVTAAEVEAVFRAVHQADVPQMFMRAPALGNAALYRRLAAAPIGLVQDFFSLANPAAPDEQQIATWYGNYLALPGGPRPLQRRQLHRLLCADDRPTSAISRLHCPGLARFAGRLRLLCPPKCRGQPRHGGVRCRHLRPGSESRLARRDTRRRGRLERRRREHRHPA</sequence>